<protein>
    <submittedName>
        <fullName evidence="1">Uncharacterized protein</fullName>
    </submittedName>
</protein>
<reference evidence="1 2" key="1">
    <citation type="journal article" date="2024" name="Nat. Commun.">
        <title>Phylogenomics reveals the evolutionary origins of lichenization in chlorophyte algae.</title>
        <authorList>
            <person name="Puginier C."/>
            <person name="Libourel C."/>
            <person name="Otte J."/>
            <person name="Skaloud P."/>
            <person name="Haon M."/>
            <person name="Grisel S."/>
            <person name="Petersen M."/>
            <person name="Berrin J.G."/>
            <person name="Delaux P.M."/>
            <person name="Dal Grande F."/>
            <person name="Keller J."/>
        </authorList>
    </citation>
    <scope>NUCLEOTIDE SEQUENCE [LARGE SCALE GENOMIC DNA]</scope>
    <source>
        <strain evidence="1 2">SAG 2145</strain>
    </source>
</reference>
<proteinExistence type="predicted"/>
<sequence length="138" mass="15613">MAQEPLSHPYGHPIEGMVAPDQDIHESRLQMAEYARTFDKDTYGILTTRPEDFGIEATVEAACEILIALEEDKRTMSSQERENLEQNRSVLVTKMRSLPTKAQELVEALEPCKNGPYVECCRKLPRLIAKLQAELKAP</sequence>
<accession>A0AAW1SE91</accession>
<dbReference type="Proteomes" id="UP001438707">
    <property type="component" value="Unassembled WGS sequence"/>
</dbReference>
<comment type="caution">
    <text evidence="1">The sequence shown here is derived from an EMBL/GenBank/DDBJ whole genome shotgun (WGS) entry which is preliminary data.</text>
</comment>
<keyword evidence="2" id="KW-1185">Reference proteome</keyword>
<gene>
    <name evidence="1" type="ORF">WJX74_004300</name>
</gene>
<evidence type="ECO:0000313" key="1">
    <source>
        <dbReference type="EMBL" id="KAK9844583.1"/>
    </source>
</evidence>
<organism evidence="1 2">
    <name type="scientific">Apatococcus lobatus</name>
    <dbReference type="NCBI Taxonomy" id="904363"/>
    <lineage>
        <taxon>Eukaryota</taxon>
        <taxon>Viridiplantae</taxon>
        <taxon>Chlorophyta</taxon>
        <taxon>core chlorophytes</taxon>
        <taxon>Trebouxiophyceae</taxon>
        <taxon>Chlorellales</taxon>
        <taxon>Chlorellaceae</taxon>
        <taxon>Apatococcus</taxon>
    </lineage>
</organism>
<dbReference type="EMBL" id="JALJOS010000001">
    <property type="protein sequence ID" value="KAK9844583.1"/>
    <property type="molecule type" value="Genomic_DNA"/>
</dbReference>
<name>A0AAW1SE91_9CHLO</name>
<evidence type="ECO:0000313" key="2">
    <source>
        <dbReference type="Proteomes" id="UP001438707"/>
    </source>
</evidence>
<dbReference type="AlphaFoldDB" id="A0AAW1SE91"/>